<evidence type="ECO:0000313" key="2">
    <source>
        <dbReference type="EMBL" id="SPO07510.1"/>
    </source>
</evidence>
<protein>
    <submittedName>
        <fullName evidence="2">Uncharacterized protein</fullName>
    </submittedName>
</protein>
<evidence type="ECO:0000313" key="3">
    <source>
        <dbReference type="Proteomes" id="UP001187682"/>
    </source>
</evidence>
<feature type="region of interest" description="Disordered" evidence="1">
    <location>
        <begin position="219"/>
        <end position="267"/>
    </location>
</feature>
<dbReference type="AlphaFoldDB" id="A0AAE8N9B5"/>
<name>A0AAE8N9B5_9PEZI</name>
<feature type="region of interest" description="Disordered" evidence="1">
    <location>
        <begin position="138"/>
        <end position="164"/>
    </location>
</feature>
<reference evidence="2" key="1">
    <citation type="submission" date="2018-03" db="EMBL/GenBank/DDBJ databases">
        <authorList>
            <person name="Guldener U."/>
        </authorList>
    </citation>
    <scope>NUCLEOTIDE SEQUENCE</scope>
</reference>
<dbReference type="Proteomes" id="UP001187682">
    <property type="component" value="Unassembled WGS sequence"/>
</dbReference>
<organism evidence="2 3">
    <name type="scientific">Cephalotrichum gorgonifer</name>
    <dbReference type="NCBI Taxonomy" id="2041049"/>
    <lineage>
        <taxon>Eukaryota</taxon>
        <taxon>Fungi</taxon>
        <taxon>Dikarya</taxon>
        <taxon>Ascomycota</taxon>
        <taxon>Pezizomycotina</taxon>
        <taxon>Sordariomycetes</taxon>
        <taxon>Hypocreomycetidae</taxon>
        <taxon>Microascales</taxon>
        <taxon>Microascaceae</taxon>
        <taxon>Cephalotrichum</taxon>
    </lineage>
</organism>
<gene>
    <name evidence="2" type="ORF">DNG_10204</name>
</gene>
<accession>A0AAE8N9B5</accession>
<feature type="region of interest" description="Disordered" evidence="1">
    <location>
        <begin position="181"/>
        <end position="203"/>
    </location>
</feature>
<sequence>MHNSIVCELNHSRRRPREEVEDLNAYGASSFGEHRNKRIITGPLGSSTKQFPSFPPTTNGFCETLNPSYAAQQGQSHQFEIAHHPEHPHAAVSDDTSMDMDMTHPPDPASGLAPPVADRVPTPIQPSFMTQVRGSSWAEAPETEVGRPNGVNNLGHQPTPPADAIPRTMAADVEWSAVRNRRLPSPISEAEDTQSGTTPDTIDGTFTTNLAARLASQVSITTPGERLGNPTDEAPCAKHEGEPTTPSPGRKGHTRSKHTINSWTHDPGMKKTFSMGYRTDCEKCRLKVPGHFNHIIIS</sequence>
<comment type="caution">
    <text evidence="2">The sequence shown here is derived from an EMBL/GenBank/DDBJ whole genome shotgun (WGS) entry which is preliminary data.</text>
</comment>
<dbReference type="EMBL" id="ONZQ02000021">
    <property type="protein sequence ID" value="SPO07510.1"/>
    <property type="molecule type" value="Genomic_DNA"/>
</dbReference>
<keyword evidence="3" id="KW-1185">Reference proteome</keyword>
<proteinExistence type="predicted"/>
<evidence type="ECO:0000256" key="1">
    <source>
        <dbReference type="SAM" id="MobiDB-lite"/>
    </source>
</evidence>